<protein>
    <recommendedName>
        <fullName evidence="8">Lipocalin/cytosolic fatty-acid binding domain-containing protein</fullName>
    </recommendedName>
</protein>
<dbReference type="Proteomes" id="UP000494040">
    <property type="component" value="Unassembled WGS sequence"/>
</dbReference>
<evidence type="ECO:0000313" key="6">
    <source>
        <dbReference type="EnsemblMetazoa" id="XP_014242013.1"/>
    </source>
</evidence>
<evidence type="ECO:0000313" key="7">
    <source>
        <dbReference type="Proteomes" id="UP000494040"/>
    </source>
</evidence>
<evidence type="ECO:0000256" key="5">
    <source>
        <dbReference type="SAM" id="SignalP"/>
    </source>
</evidence>
<dbReference type="EnsemblMetazoa" id="XM_014386527.2">
    <property type="protein sequence ID" value="XP_014242013.1"/>
    <property type="gene ID" value="LOC106662435"/>
</dbReference>
<reference evidence="6" key="1">
    <citation type="submission" date="2022-01" db="UniProtKB">
        <authorList>
            <consortium name="EnsemblMetazoa"/>
        </authorList>
    </citation>
    <scope>IDENTIFICATION</scope>
</reference>
<sequence>MARLIIVCLFAVLASSTASILGGRLPIVPGECLEGADLPIFTPEWFFTGRWYEYASFGNYIFQADGICRTMESEVRDDVLDVLYYQYQPVLKKYTSLRSSTNVTAIVGSSVVLQYELLIGLIEVKVPLTVIATDYDNYAVLYSCKATPGLKSESAWLLTRRRGDSTFLDEFADAVTSAGLDYSDFTLVKSTGCDPKEPRL</sequence>
<dbReference type="InterPro" id="IPR012674">
    <property type="entry name" value="Calycin"/>
</dbReference>
<proteinExistence type="inferred from homology"/>
<dbReference type="GO" id="GO:0000302">
    <property type="term" value="P:response to reactive oxygen species"/>
    <property type="evidence" value="ECO:0007669"/>
    <property type="project" value="TreeGrafter"/>
</dbReference>
<organism evidence="6 7">
    <name type="scientific">Cimex lectularius</name>
    <name type="common">Bed bug</name>
    <name type="synonym">Acanthia lectularia</name>
    <dbReference type="NCBI Taxonomy" id="79782"/>
    <lineage>
        <taxon>Eukaryota</taxon>
        <taxon>Metazoa</taxon>
        <taxon>Ecdysozoa</taxon>
        <taxon>Arthropoda</taxon>
        <taxon>Hexapoda</taxon>
        <taxon>Insecta</taxon>
        <taxon>Pterygota</taxon>
        <taxon>Neoptera</taxon>
        <taxon>Paraneoptera</taxon>
        <taxon>Hemiptera</taxon>
        <taxon>Heteroptera</taxon>
        <taxon>Panheteroptera</taxon>
        <taxon>Cimicomorpha</taxon>
        <taxon>Cimicidae</taxon>
        <taxon>Cimex</taxon>
    </lineage>
</organism>
<evidence type="ECO:0000256" key="1">
    <source>
        <dbReference type="ARBA" id="ARBA00004613"/>
    </source>
</evidence>
<keyword evidence="3 5" id="KW-0732">Signal</keyword>
<keyword evidence="7" id="KW-1185">Reference proteome</keyword>
<dbReference type="PANTHER" id="PTHR10612">
    <property type="entry name" value="APOLIPOPROTEIN D"/>
    <property type="match status" value="1"/>
</dbReference>
<dbReference type="SUPFAM" id="SSF50814">
    <property type="entry name" value="Lipocalins"/>
    <property type="match status" value="1"/>
</dbReference>
<feature type="signal peptide" evidence="5">
    <location>
        <begin position="1"/>
        <end position="18"/>
    </location>
</feature>
<dbReference type="InterPro" id="IPR005657">
    <property type="entry name" value="Triabi/Procalin"/>
</dbReference>
<evidence type="ECO:0008006" key="8">
    <source>
        <dbReference type="Google" id="ProtNLM"/>
    </source>
</evidence>
<dbReference type="Gene3D" id="2.40.128.20">
    <property type="match status" value="1"/>
</dbReference>
<gene>
    <name evidence="6" type="primary">106662435</name>
</gene>
<evidence type="ECO:0000256" key="4">
    <source>
        <dbReference type="ARBA" id="ARBA00034121"/>
    </source>
</evidence>
<accession>A0A8I6RH86</accession>
<dbReference type="Pfam" id="PF03973">
    <property type="entry name" value="Triabin"/>
    <property type="match status" value="1"/>
</dbReference>
<dbReference type="KEGG" id="clec:106662435"/>
<name>A0A8I6RH86_CIMLE</name>
<dbReference type="PANTHER" id="PTHR10612:SF34">
    <property type="entry name" value="APOLIPOPROTEIN D"/>
    <property type="match status" value="1"/>
</dbReference>
<dbReference type="GO" id="GO:0005737">
    <property type="term" value="C:cytoplasm"/>
    <property type="evidence" value="ECO:0007669"/>
    <property type="project" value="TreeGrafter"/>
</dbReference>
<dbReference type="GO" id="GO:0005576">
    <property type="term" value="C:extracellular region"/>
    <property type="evidence" value="ECO:0007669"/>
    <property type="project" value="UniProtKB-SubCell"/>
</dbReference>
<dbReference type="GO" id="GO:0030682">
    <property type="term" value="P:symbiont-mediated perturbation of host defenses"/>
    <property type="evidence" value="ECO:0007669"/>
    <property type="project" value="InterPro"/>
</dbReference>
<evidence type="ECO:0000256" key="3">
    <source>
        <dbReference type="ARBA" id="ARBA00022729"/>
    </source>
</evidence>
<feature type="chain" id="PRO_5035295137" description="Lipocalin/cytosolic fatty-acid binding domain-containing protein" evidence="5">
    <location>
        <begin position="19"/>
        <end position="200"/>
    </location>
</feature>
<keyword evidence="2" id="KW-0964">Secreted</keyword>
<dbReference type="OrthoDB" id="565904at2759"/>
<comment type="similarity">
    <text evidence="4">Belongs to the calycin superfamily. Triabin family.</text>
</comment>
<dbReference type="AlphaFoldDB" id="A0A8I6RH86"/>
<evidence type="ECO:0000256" key="2">
    <source>
        <dbReference type="ARBA" id="ARBA00022525"/>
    </source>
</evidence>
<dbReference type="GO" id="GO:0006629">
    <property type="term" value="P:lipid metabolic process"/>
    <property type="evidence" value="ECO:0007669"/>
    <property type="project" value="TreeGrafter"/>
</dbReference>
<dbReference type="OMA" id="LNDEMAW"/>
<comment type="subcellular location">
    <subcellularLocation>
        <location evidence="1">Secreted</location>
    </subcellularLocation>
</comment>